<evidence type="ECO:0008006" key="3">
    <source>
        <dbReference type="Google" id="ProtNLM"/>
    </source>
</evidence>
<dbReference type="PANTHER" id="PTHR11440">
    <property type="entry name" value="LECITHIN-CHOLESTEROL ACYLTRANSFERASE-RELATED"/>
    <property type="match status" value="1"/>
</dbReference>
<comment type="caution">
    <text evidence="1">The sequence shown here is derived from an EMBL/GenBank/DDBJ whole genome shotgun (WGS) entry which is preliminary data.</text>
</comment>
<evidence type="ECO:0000313" key="1">
    <source>
        <dbReference type="EMBL" id="OHA96240.1"/>
    </source>
</evidence>
<proteinExistence type="predicted"/>
<dbReference type="InterPro" id="IPR011050">
    <property type="entry name" value="Pectin_lyase_fold/virulence"/>
</dbReference>
<dbReference type="AlphaFoldDB" id="A0A1G2TG31"/>
<dbReference type="Pfam" id="PF02450">
    <property type="entry name" value="LCAT"/>
    <property type="match status" value="1"/>
</dbReference>
<dbReference type="SUPFAM" id="SSF53474">
    <property type="entry name" value="alpha/beta-Hydrolases"/>
    <property type="match status" value="1"/>
</dbReference>
<dbReference type="Proteomes" id="UP000178175">
    <property type="component" value="Unassembled WGS sequence"/>
</dbReference>
<dbReference type="Gene3D" id="3.40.50.1820">
    <property type="entry name" value="alpha/beta hydrolase"/>
    <property type="match status" value="1"/>
</dbReference>
<organism evidence="1 2">
    <name type="scientific">Candidatus Zambryskibacteria bacterium RIFCSPHIGHO2_02_FULL_43_14</name>
    <dbReference type="NCBI Taxonomy" id="1802748"/>
    <lineage>
        <taxon>Bacteria</taxon>
        <taxon>Candidatus Zambryskiibacteriota</taxon>
    </lineage>
</organism>
<dbReference type="InterPro" id="IPR029058">
    <property type="entry name" value="AB_hydrolase_fold"/>
</dbReference>
<accession>A0A1G2TG31</accession>
<name>A0A1G2TG31_9BACT</name>
<sequence length="1185" mass="127537">MTFADTTISGAISTNTTWSPLLGGVYIIDSSFSVSSGVTLTIEPGTIIKARTTGMDGPSIYGTLRAQGTSELPIYFTSIWDDSIGGDTDGNGPSVSTPGEWQGLYFKGGSVGDLDHVVVQYSGYGGYGYGNFVGIENDGGTLDIKNSNIHDNYRIVSNGAGGTMSAGSGIYNKSGTFSLSDSIIEHQATGVYIISGTSTITRNIIRNHFGTGFGANGEGPLILVDNIFSGNSGVGSMDIAKPFIHSGNTSSDLADRGFVITGIARDGMVLESTDLPILVFGRIMVEVGKTMTIAPGTVLKFGGWPWFGAMEVYGTLIAHGTATDKIYFTSIHDDSIGGDTNGNGDTTTPAPRNWNAVFLENGSEASFDNVVLRYSGYNFNGEYLPGVAAAIYNRGANLSISNSYIGDNFGTSIFQDGGTTLISQSELTNSHSALMLRSGDAVINRTSIHDHIGWAIDNQSGILFQFPEIKIIDARNNWWGSVDGPQDTSIPTPTGSGDKVSANVLYEPWLSADPTAQKECCSSVLFLPGIMGSRLFEGGAKRWEPSGDSDIERLYLNSQGESLYSVATGSVIETFDAPGPINPDIYKSFLNDLAQKKLDGTITDYAAYSYDWRLSLPNILADGVLEQVLRDLASSSQTGKVVIVAHSNGGLVAKALINALAEGAPGLVDQLILVGVPQLGTPKAIGALLHGLDNGIPLDGLPLVLSPFRARDFAQNAPFAYNLLPHDNYSNNPGFSISTPIITFGGGEATQIFRETYGNEIYSGTTLRNFILGTDGRAIPVYRDLVNPAKGNSELLQDAVNQQSLIGSLWQIPNGIKVHQIGGVGILTVAGLEYRTFNFCLGVIKTTEGWYCNSGIKTLGYRVNRVIDGDKTVIEPSTLAMPISNNVTRWWVDLAKYNAPIIGINRDHKNLLEIPDLRSLILNNLMGTSTTSYTYVSDTKPDLGTSDRLSFTLNSPLSLSYTESDGTVVNETNPYGQYSEYARYGEVQIIDIFAGETGTITMNGEDTGSFTLEIEQIQGNQVVGTTTYSAIPSSTTTIATVEVSGDTILETGDLMVNYDGDDTIDFTLSPVEGEEVSLPTAPITEETFIELIDQLLSYIDTNVSNKQTKKLLTQQLINLKKIYEKQEELKAKFPHRAHLFHDNHVLKSLVKVLNKQIDVYVKAKKLDLDTAAEIKRLLELIQNKL</sequence>
<dbReference type="GO" id="GO:0008374">
    <property type="term" value="F:O-acyltransferase activity"/>
    <property type="evidence" value="ECO:0007669"/>
    <property type="project" value="InterPro"/>
</dbReference>
<dbReference type="GO" id="GO:0006629">
    <property type="term" value="P:lipid metabolic process"/>
    <property type="evidence" value="ECO:0007669"/>
    <property type="project" value="InterPro"/>
</dbReference>
<dbReference type="InterPro" id="IPR003386">
    <property type="entry name" value="LACT/PDAT_acylTrfase"/>
</dbReference>
<reference evidence="1 2" key="1">
    <citation type="journal article" date="2016" name="Nat. Commun.">
        <title>Thousands of microbial genomes shed light on interconnected biogeochemical processes in an aquifer system.</title>
        <authorList>
            <person name="Anantharaman K."/>
            <person name="Brown C.T."/>
            <person name="Hug L.A."/>
            <person name="Sharon I."/>
            <person name="Castelle C.J."/>
            <person name="Probst A.J."/>
            <person name="Thomas B.C."/>
            <person name="Singh A."/>
            <person name="Wilkins M.J."/>
            <person name="Karaoz U."/>
            <person name="Brodie E.L."/>
            <person name="Williams K.H."/>
            <person name="Hubbard S.S."/>
            <person name="Banfield J.F."/>
        </authorList>
    </citation>
    <scope>NUCLEOTIDE SEQUENCE [LARGE SCALE GENOMIC DNA]</scope>
</reference>
<gene>
    <name evidence="1" type="ORF">A3C70_03125</name>
</gene>
<dbReference type="SUPFAM" id="SSF51126">
    <property type="entry name" value="Pectin lyase-like"/>
    <property type="match status" value="1"/>
</dbReference>
<evidence type="ECO:0000313" key="2">
    <source>
        <dbReference type="Proteomes" id="UP000178175"/>
    </source>
</evidence>
<protein>
    <recommendedName>
        <fullName evidence="3">Right handed beta helix domain-containing protein</fullName>
    </recommendedName>
</protein>
<dbReference type="EMBL" id="MHVR01000008">
    <property type="protein sequence ID" value="OHA96240.1"/>
    <property type="molecule type" value="Genomic_DNA"/>
</dbReference>